<dbReference type="EMBL" id="CACRXK020016350">
    <property type="protein sequence ID" value="CAB4029703.1"/>
    <property type="molecule type" value="Genomic_DNA"/>
</dbReference>
<dbReference type="InterPro" id="IPR000477">
    <property type="entry name" value="RT_dom"/>
</dbReference>
<comment type="caution">
    <text evidence="1">The sequence shown here is derived from an EMBL/GenBank/DDBJ whole genome shotgun (WGS) entry which is preliminary data.</text>
</comment>
<sequence length="111" mass="12276">MSDIRTITCGVPQGTNLGPLLFLLCINDLPNCLVTTSATMFADDTSLSCNRLSSADIESKLNHDLEIIHTWLTANKLTLNCKKAEYMIIGSRQKLNSIAQIRQTYQSQASK</sequence>
<name>A0A6S7KNJ8_PARCT</name>
<dbReference type="Pfam" id="PF00078">
    <property type="entry name" value="RVT_1"/>
    <property type="match status" value="1"/>
</dbReference>
<reference evidence="1" key="1">
    <citation type="submission" date="2020-04" db="EMBL/GenBank/DDBJ databases">
        <authorList>
            <person name="Alioto T."/>
            <person name="Alioto T."/>
            <person name="Gomez Garrido J."/>
        </authorList>
    </citation>
    <scope>NUCLEOTIDE SEQUENCE</scope>
    <source>
        <strain evidence="1">A484AB</strain>
    </source>
</reference>
<evidence type="ECO:0000313" key="1">
    <source>
        <dbReference type="EMBL" id="CAB4029703.1"/>
    </source>
</evidence>
<accession>A0A6S7KNJ8</accession>
<dbReference type="AlphaFoldDB" id="A0A6S7KNJ8"/>
<keyword evidence="2" id="KW-1185">Reference proteome</keyword>
<dbReference type="PROSITE" id="PS50878">
    <property type="entry name" value="RT_POL"/>
    <property type="match status" value="1"/>
</dbReference>
<organism evidence="1 2">
    <name type="scientific">Paramuricea clavata</name>
    <name type="common">Red gorgonian</name>
    <name type="synonym">Violescent sea-whip</name>
    <dbReference type="NCBI Taxonomy" id="317549"/>
    <lineage>
        <taxon>Eukaryota</taxon>
        <taxon>Metazoa</taxon>
        <taxon>Cnidaria</taxon>
        <taxon>Anthozoa</taxon>
        <taxon>Octocorallia</taxon>
        <taxon>Malacalcyonacea</taxon>
        <taxon>Plexauridae</taxon>
        <taxon>Paramuricea</taxon>
    </lineage>
</organism>
<evidence type="ECO:0000313" key="2">
    <source>
        <dbReference type="Proteomes" id="UP001152795"/>
    </source>
</evidence>
<dbReference type="PANTHER" id="PTHR33332">
    <property type="entry name" value="REVERSE TRANSCRIPTASE DOMAIN-CONTAINING PROTEIN"/>
    <property type="match status" value="1"/>
</dbReference>
<gene>
    <name evidence="1" type="ORF">PACLA_8A086670</name>
</gene>
<proteinExistence type="predicted"/>
<dbReference type="OrthoDB" id="6627000at2759"/>
<protein>
    <submittedName>
        <fullName evidence="1">Uncharacterized protein</fullName>
    </submittedName>
</protein>
<dbReference type="Proteomes" id="UP001152795">
    <property type="component" value="Unassembled WGS sequence"/>
</dbReference>